<accession>A0AAV5DQ79</accession>
<keyword evidence="3" id="KW-1185">Reference proteome</keyword>
<organism evidence="2 3">
    <name type="scientific">Eleusine coracana subsp. coracana</name>
    <dbReference type="NCBI Taxonomy" id="191504"/>
    <lineage>
        <taxon>Eukaryota</taxon>
        <taxon>Viridiplantae</taxon>
        <taxon>Streptophyta</taxon>
        <taxon>Embryophyta</taxon>
        <taxon>Tracheophyta</taxon>
        <taxon>Spermatophyta</taxon>
        <taxon>Magnoliopsida</taxon>
        <taxon>Liliopsida</taxon>
        <taxon>Poales</taxon>
        <taxon>Poaceae</taxon>
        <taxon>PACMAD clade</taxon>
        <taxon>Chloridoideae</taxon>
        <taxon>Cynodonteae</taxon>
        <taxon>Eleusininae</taxon>
        <taxon>Eleusine</taxon>
    </lineage>
</organism>
<name>A0AAV5DQ79_ELECO</name>
<evidence type="ECO:0000313" key="3">
    <source>
        <dbReference type="Proteomes" id="UP001054889"/>
    </source>
</evidence>
<dbReference type="InterPro" id="IPR053772">
    <property type="entry name" value="At1g61320/At1g61330-like"/>
</dbReference>
<gene>
    <name evidence="2" type="primary">ga30913</name>
    <name evidence="2" type="ORF">PR202_ga30913</name>
</gene>
<sequence length="210" mass="24589">MAVRAKVRSVELPVVTRWPSGSRRRKSRPHKVLPVDRRDGAAAAQLVRRRLQWIASSFQSRQRRNEIRYQTFLRYGRQYIGLDETESGRDLSHKVVCIIRNHSGVGLKIFKVDYMYADDFNDFDASPYLDLDRWLLVVVKPRDELELLIFNYLPSEQLHLTNCMEIICLKISYILQQLSYLHVSECQRLTVSGQYTNAAYQIPLPQAPEY</sequence>
<reference evidence="2" key="1">
    <citation type="journal article" date="2018" name="DNA Res.">
        <title>Multiple hybrid de novo genome assembly of finger millet, an orphan allotetraploid crop.</title>
        <authorList>
            <person name="Hatakeyama M."/>
            <person name="Aluri S."/>
            <person name="Balachadran M.T."/>
            <person name="Sivarajan S.R."/>
            <person name="Patrignani A."/>
            <person name="Gruter S."/>
            <person name="Poveda L."/>
            <person name="Shimizu-Inatsugi R."/>
            <person name="Baeten J."/>
            <person name="Francoijs K.J."/>
            <person name="Nataraja K.N."/>
            <person name="Reddy Y.A.N."/>
            <person name="Phadnis S."/>
            <person name="Ravikumar R.L."/>
            <person name="Schlapbach R."/>
            <person name="Sreeman S.M."/>
            <person name="Shimizu K.K."/>
        </authorList>
    </citation>
    <scope>NUCLEOTIDE SEQUENCE</scope>
</reference>
<comment type="caution">
    <text evidence="2">The sequence shown here is derived from an EMBL/GenBank/DDBJ whole genome shotgun (WGS) entry which is preliminary data.</text>
</comment>
<protein>
    <recommendedName>
        <fullName evidence="1">At1g61320/AtMIF1 LRR domain-containing protein</fullName>
    </recommendedName>
</protein>
<dbReference type="PANTHER" id="PTHR34145:SF28">
    <property type="entry name" value="F-BOX DOMAIN-CONTAINING PROTEIN"/>
    <property type="match status" value="1"/>
</dbReference>
<evidence type="ECO:0000259" key="1">
    <source>
        <dbReference type="Pfam" id="PF23622"/>
    </source>
</evidence>
<dbReference type="PANTHER" id="PTHR34145">
    <property type="entry name" value="OS02G0105600 PROTEIN"/>
    <property type="match status" value="1"/>
</dbReference>
<proteinExistence type="predicted"/>
<dbReference type="EMBL" id="BQKI01000023">
    <property type="protein sequence ID" value="GJN12620.1"/>
    <property type="molecule type" value="Genomic_DNA"/>
</dbReference>
<feature type="domain" description="At1g61320/AtMIF1 LRR" evidence="1">
    <location>
        <begin position="143"/>
        <end position="191"/>
    </location>
</feature>
<dbReference type="Pfam" id="PF23622">
    <property type="entry name" value="LRR_At1g61320_AtMIF1"/>
    <property type="match status" value="1"/>
</dbReference>
<dbReference type="Proteomes" id="UP001054889">
    <property type="component" value="Unassembled WGS sequence"/>
</dbReference>
<reference evidence="2" key="2">
    <citation type="submission" date="2021-12" db="EMBL/GenBank/DDBJ databases">
        <title>Resequencing data analysis of finger millet.</title>
        <authorList>
            <person name="Hatakeyama M."/>
            <person name="Aluri S."/>
            <person name="Balachadran M.T."/>
            <person name="Sivarajan S.R."/>
            <person name="Poveda L."/>
            <person name="Shimizu-Inatsugi R."/>
            <person name="Schlapbach R."/>
            <person name="Sreeman S.M."/>
            <person name="Shimizu K.K."/>
        </authorList>
    </citation>
    <scope>NUCLEOTIDE SEQUENCE</scope>
</reference>
<evidence type="ECO:0000313" key="2">
    <source>
        <dbReference type="EMBL" id="GJN12620.1"/>
    </source>
</evidence>
<dbReference type="InterPro" id="IPR055357">
    <property type="entry name" value="LRR_At1g61320_AtMIF1"/>
</dbReference>
<dbReference type="AlphaFoldDB" id="A0AAV5DQ79"/>